<proteinExistence type="inferred from homology"/>
<dbReference type="InterPro" id="IPR036771">
    <property type="entry name" value="ATPsynth_dsu/esu_N"/>
</dbReference>
<dbReference type="NCBIfam" id="NF001851">
    <property type="entry name" value="PRK00571.2-4"/>
    <property type="match status" value="1"/>
</dbReference>
<evidence type="ECO:0000256" key="11">
    <source>
        <dbReference type="RuleBase" id="RU003656"/>
    </source>
</evidence>
<keyword evidence="9 10" id="KW-0066">ATP synthesis</keyword>
<comment type="subcellular location">
    <subcellularLocation>
        <location evidence="10">Cell membrane</location>
        <topology evidence="10">Peripheral membrane protein</topology>
    </subcellularLocation>
    <subcellularLocation>
        <location evidence="2">Endomembrane system</location>
        <topology evidence="2">Peripheral membrane protein</topology>
    </subcellularLocation>
</comment>
<dbReference type="PANTHER" id="PTHR13822">
    <property type="entry name" value="ATP SYNTHASE DELTA/EPSILON CHAIN"/>
    <property type="match status" value="1"/>
</dbReference>
<dbReference type="InterPro" id="IPR020546">
    <property type="entry name" value="ATP_synth_F1_dsu/esu_N"/>
</dbReference>
<feature type="domain" description="ATP synthase F1 complex delta/epsilon subunit N-terminal" evidence="13">
    <location>
        <begin position="5"/>
        <end position="83"/>
    </location>
</feature>
<evidence type="ECO:0000256" key="12">
    <source>
        <dbReference type="SAM" id="Coils"/>
    </source>
</evidence>
<dbReference type="OrthoDB" id="9799969at2"/>
<evidence type="ECO:0000256" key="6">
    <source>
        <dbReference type="ARBA" id="ARBA00023065"/>
    </source>
</evidence>
<evidence type="ECO:0000256" key="4">
    <source>
        <dbReference type="ARBA" id="ARBA00022448"/>
    </source>
</evidence>
<evidence type="ECO:0000256" key="3">
    <source>
        <dbReference type="ARBA" id="ARBA00005712"/>
    </source>
</evidence>
<dbReference type="PANTHER" id="PTHR13822:SF10">
    <property type="entry name" value="ATP SYNTHASE EPSILON CHAIN, CHLOROPLASTIC"/>
    <property type="match status" value="1"/>
</dbReference>
<dbReference type="Proteomes" id="UP000199423">
    <property type="component" value="Unassembled WGS sequence"/>
</dbReference>
<dbReference type="GO" id="GO:0005886">
    <property type="term" value="C:plasma membrane"/>
    <property type="evidence" value="ECO:0007669"/>
    <property type="project" value="UniProtKB-SubCell"/>
</dbReference>
<evidence type="ECO:0000256" key="1">
    <source>
        <dbReference type="ARBA" id="ARBA00003543"/>
    </source>
</evidence>
<evidence type="ECO:0000256" key="5">
    <source>
        <dbReference type="ARBA" id="ARBA00022781"/>
    </source>
</evidence>
<comment type="similarity">
    <text evidence="3 10 11">Belongs to the ATPase epsilon chain family.</text>
</comment>
<evidence type="ECO:0000256" key="9">
    <source>
        <dbReference type="ARBA" id="ARBA00023310"/>
    </source>
</evidence>
<dbReference type="NCBIfam" id="TIGR01216">
    <property type="entry name" value="ATP_synt_epsi"/>
    <property type="match status" value="1"/>
</dbReference>
<dbReference type="Pfam" id="PF02823">
    <property type="entry name" value="ATP-synt_DE_N"/>
    <property type="match status" value="1"/>
</dbReference>
<dbReference type="GO" id="GO:0005524">
    <property type="term" value="F:ATP binding"/>
    <property type="evidence" value="ECO:0007669"/>
    <property type="project" value="UniProtKB-UniRule"/>
</dbReference>
<dbReference type="InterPro" id="IPR001469">
    <property type="entry name" value="ATP_synth_F1_dsu/esu"/>
</dbReference>
<keyword evidence="5 10" id="KW-0375">Hydrogen ion transport</keyword>
<dbReference type="HAMAP" id="MF_00530">
    <property type="entry name" value="ATP_synth_epsil_bac"/>
    <property type="match status" value="1"/>
</dbReference>
<evidence type="ECO:0000256" key="8">
    <source>
        <dbReference type="ARBA" id="ARBA00023196"/>
    </source>
</evidence>
<reference evidence="15" key="1">
    <citation type="submission" date="2016-10" db="EMBL/GenBank/DDBJ databases">
        <authorList>
            <person name="Varghese N."/>
            <person name="Submissions S."/>
        </authorList>
    </citation>
    <scope>NUCLEOTIDE SEQUENCE [LARGE SCALE GENOMIC DNA]</scope>
    <source>
        <strain evidence="15">DSM 1565</strain>
    </source>
</reference>
<dbReference type="RefSeq" id="WP_092868879.1">
    <property type="nucleotide sequence ID" value="NZ_FPCH01000003.1"/>
</dbReference>
<dbReference type="SUPFAM" id="SSF51344">
    <property type="entry name" value="Epsilon subunit of F1F0-ATP synthase N-terminal domain"/>
    <property type="match status" value="1"/>
</dbReference>
<keyword evidence="15" id="KW-1185">Reference proteome</keyword>
<feature type="coiled-coil region" evidence="12">
    <location>
        <begin position="91"/>
        <end position="118"/>
    </location>
</feature>
<sequence length="132" mass="14040">MAGTFRFELVSPERVLLSVDADQVVVPGDDGDFAVLAGHAPVISTLRPGVLDVTAGSVHKRLFVKSGFVEVDPSRLTVLAETAYDLDDISAATMAEELKTAEAELAAAKDDSAKRRADTLVSELRRLSTRAA</sequence>
<keyword evidence="7 10" id="KW-0472">Membrane</keyword>
<organism evidence="14 15">
    <name type="scientific">Hyphomicrobium facile</name>
    <dbReference type="NCBI Taxonomy" id="51670"/>
    <lineage>
        <taxon>Bacteria</taxon>
        <taxon>Pseudomonadati</taxon>
        <taxon>Pseudomonadota</taxon>
        <taxon>Alphaproteobacteria</taxon>
        <taxon>Hyphomicrobiales</taxon>
        <taxon>Hyphomicrobiaceae</taxon>
        <taxon>Hyphomicrobium</taxon>
    </lineage>
</organism>
<dbReference type="Gene3D" id="2.60.15.10">
    <property type="entry name" value="F0F1 ATP synthase delta/epsilon subunit, N-terminal"/>
    <property type="match status" value="1"/>
</dbReference>
<evidence type="ECO:0000256" key="2">
    <source>
        <dbReference type="ARBA" id="ARBA00004184"/>
    </source>
</evidence>
<dbReference type="GO" id="GO:0045259">
    <property type="term" value="C:proton-transporting ATP synthase complex"/>
    <property type="evidence" value="ECO:0007669"/>
    <property type="project" value="UniProtKB-KW"/>
</dbReference>
<dbReference type="STRING" id="51670.SAMN04488557_3410"/>
<dbReference type="EMBL" id="FPCH01000003">
    <property type="protein sequence ID" value="SFV37932.1"/>
    <property type="molecule type" value="Genomic_DNA"/>
</dbReference>
<keyword evidence="12" id="KW-0175">Coiled coil</keyword>
<name>A0A1I7NTJ2_9HYPH</name>
<dbReference type="AlphaFoldDB" id="A0A1I7NTJ2"/>
<keyword evidence="4 10" id="KW-0813">Transport</keyword>
<dbReference type="GO" id="GO:0046933">
    <property type="term" value="F:proton-transporting ATP synthase activity, rotational mechanism"/>
    <property type="evidence" value="ECO:0007669"/>
    <property type="project" value="UniProtKB-UniRule"/>
</dbReference>
<protein>
    <recommendedName>
        <fullName evidence="10">ATP synthase epsilon chain</fullName>
    </recommendedName>
    <alternativeName>
        <fullName evidence="10">ATP synthase F1 sector epsilon subunit</fullName>
    </alternativeName>
    <alternativeName>
        <fullName evidence="10">F-ATPase epsilon subunit</fullName>
    </alternativeName>
</protein>
<dbReference type="CDD" id="cd12152">
    <property type="entry name" value="F1-ATPase_delta"/>
    <property type="match status" value="1"/>
</dbReference>
<keyword evidence="6 10" id="KW-0406">Ion transport</keyword>
<accession>A0A1I7NTJ2</accession>
<evidence type="ECO:0000313" key="14">
    <source>
        <dbReference type="EMBL" id="SFV37932.1"/>
    </source>
</evidence>
<evidence type="ECO:0000256" key="10">
    <source>
        <dbReference type="HAMAP-Rule" id="MF_00530"/>
    </source>
</evidence>
<evidence type="ECO:0000313" key="15">
    <source>
        <dbReference type="Proteomes" id="UP000199423"/>
    </source>
</evidence>
<gene>
    <name evidence="10" type="primary">atpC</name>
    <name evidence="14" type="ORF">SAMN04488557_3410</name>
</gene>
<keyword evidence="10" id="KW-1003">Cell membrane</keyword>
<evidence type="ECO:0000256" key="7">
    <source>
        <dbReference type="ARBA" id="ARBA00023136"/>
    </source>
</evidence>
<comment type="function">
    <text evidence="1 10">Produces ATP from ADP in the presence of a proton gradient across the membrane.</text>
</comment>
<comment type="subunit">
    <text evidence="10 11">F-type ATPases have 2 components, CF(1) - the catalytic core - and CF(0) - the membrane proton channel. CF(1) has five subunits: alpha(3), beta(3), gamma(1), delta(1), epsilon(1). CF(0) has three main subunits: a, b and c.</text>
</comment>
<dbReference type="GO" id="GO:0012505">
    <property type="term" value="C:endomembrane system"/>
    <property type="evidence" value="ECO:0007669"/>
    <property type="project" value="UniProtKB-SubCell"/>
</dbReference>
<evidence type="ECO:0000259" key="13">
    <source>
        <dbReference type="Pfam" id="PF02823"/>
    </source>
</evidence>
<keyword evidence="8 10" id="KW-0139">CF(1)</keyword>